<keyword evidence="2" id="KW-1185">Reference proteome</keyword>
<name>A0ACC3SUZ3_LIPKO</name>
<protein>
    <submittedName>
        <fullName evidence="1">Uncharacterized protein</fullName>
    </submittedName>
</protein>
<gene>
    <name evidence="1" type="ORF">V1525DRAFT_267403</name>
</gene>
<evidence type="ECO:0000313" key="1">
    <source>
        <dbReference type="EMBL" id="KAK9235483.1"/>
    </source>
</evidence>
<dbReference type="Proteomes" id="UP001433508">
    <property type="component" value="Unassembled WGS sequence"/>
</dbReference>
<reference evidence="2" key="1">
    <citation type="journal article" date="2024" name="Front. Bioeng. Biotechnol.">
        <title>Genome-scale model development and genomic sequencing of the oleaginous clade Lipomyces.</title>
        <authorList>
            <person name="Czajka J.J."/>
            <person name="Han Y."/>
            <person name="Kim J."/>
            <person name="Mondo S.J."/>
            <person name="Hofstad B.A."/>
            <person name="Robles A."/>
            <person name="Haridas S."/>
            <person name="Riley R."/>
            <person name="LaButti K."/>
            <person name="Pangilinan J."/>
            <person name="Andreopoulos W."/>
            <person name="Lipzen A."/>
            <person name="Yan J."/>
            <person name="Wang M."/>
            <person name="Ng V."/>
            <person name="Grigoriev I.V."/>
            <person name="Spatafora J.W."/>
            <person name="Magnuson J.K."/>
            <person name="Baker S.E."/>
            <person name="Pomraning K.R."/>
        </authorList>
    </citation>
    <scope>NUCLEOTIDE SEQUENCE [LARGE SCALE GENOMIC DNA]</scope>
    <source>
        <strain evidence="2">CBS 7786</strain>
    </source>
</reference>
<evidence type="ECO:0000313" key="2">
    <source>
        <dbReference type="Proteomes" id="UP001433508"/>
    </source>
</evidence>
<comment type="caution">
    <text evidence="1">The sequence shown here is derived from an EMBL/GenBank/DDBJ whole genome shotgun (WGS) entry which is preliminary data.</text>
</comment>
<proteinExistence type="predicted"/>
<dbReference type="EMBL" id="MU971414">
    <property type="protein sequence ID" value="KAK9235483.1"/>
    <property type="molecule type" value="Genomic_DNA"/>
</dbReference>
<sequence length="185" mass="21155">MAPGCVSCVEPELCNPCTPYFDFSKKEYVVEPVEMRRTDTKRKYVTDHYVEVTETSTARVFDGKKKEGKSEYAISKIQSQQNARIEDPLQNFVAYESDNIYYESKYSDNCMNSEGVVRILRLDGPVLSESTAYEKLSRYYDRTTHWQNQGGWSGRGYTYGDVVHSFSDIKTTKLFTNSDPGSCSS</sequence>
<organism evidence="1 2">
    <name type="scientific">Lipomyces kononenkoae</name>
    <name type="common">Yeast</name>
    <dbReference type="NCBI Taxonomy" id="34357"/>
    <lineage>
        <taxon>Eukaryota</taxon>
        <taxon>Fungi</taxon>
        <taxon>Dikarya</taxon>
        <taxon>Ascomycota</taxon>
        <taxon>Saccharomycotina</taxon>
        <taxon>Lipomycetes</taxon>
        <taxon>Lipomycetales</taxon>
        <taxon>Lipomycetaceae</taxon>
        <taxon>Lipomyces</taxon>
    </lineage>
</organism>
<accession>A0ACC3SUZ3</accession>